<accession>A0A811K3Z2</accession>
<gene>
    <name evidence="1" type="ORF">BOKJ2_LOCUS2888</name>
</gene>
<evidence type="ECO:0000313" key="2">
    <source>
        <dbReference type="Proteomes" id="UP000614601"/>
    </source>
</evidence>
<name>A0A811K3Z2_9BILA</name>
<evidence type="ECO:0000313" key="1">
    <source>
        <dbReference type="EMBL" id="CAD5209839.1"/>
    </source>
</evidence>
<dbReference type="AlphaFoldDB" id="A0A811K3Z2"/>
<dbReference type="EMBL" id="CAJFCW020000002">
    <property type="protein sequence ID" value="CAG9090178.1"/>
    <property type="molecule type" value="Genomic_DNA"/>
</dbReference>
<protein>
    <submittedName>
        <fullName evidence="1">Uncharacterized protein</fullName>
    </submittedName>
</protein>
<dbReference type="OrthoDB" id="10538337at2759"/>
<proteinExistence type="predicted"/>
<dbReference type="Proteomes" id="UP000614601">
    <property type="component" value="Unassembled WGS sequence"/>
</dbReference>
<comment type="caution">
    <text evidence="1">The sequence shown here is derived from an EMBL/GenBank/DDBJ whole genome shotgun (WGS) entry which is preliminary data.</text>
</comment>
<dbReference type="EMBL" id="CAJFDH010000002">
    <property type="protein sequence ID" value="CAD5209839.1"/>
    <property type="molecule type" value="Genomic_DNA"/>
</dbReference>
<organism evidence="1 2">
    <name type="scientific">Bursaphelenchus okinawaensis</name>
    <dbReference type="NCBI Taxonomy" id="465554"/>
    <lineage>
        <taxon>Eukaryota</taxon>
        <taxon>Metazoa</taxon>
        <taxon>Ecdysozoa</taxon>
        <taxon>Nematoda</taxon>
        <taxon>Chromadorea</taxon>
        <taxon>Rhabditida</taxon>
        <taxon>Tylenchina</taxon>
        <taxon>Tylenchomorpha</taxon>
        <taxon>Aphelenchoidea</taxon>
        <taxon>Aphelenchoididae</taxon>
        <taxon>Bursaphelenchus</taxon>
    </lineage>
</organism>
<sequence>MVLGGPFILVLRSDAIGEVVGGEQLLETNLWVETEVQNDKCGSLPICPAPSQCMRPAAYLEPSQCIHPSWNMQIDLLSEKFKVFV</sequence>
<reference evidence="1" key="1">
    <citation type="submission" date="2020-09" db="EMBL/GenBank/DDBJ databases">
        <authorList>
            <person name="Kikuchi T."/>
        </authorList>
    </citation>
    <scope>NUCLEOTIDE SEQUENCE</scope>
    <source>
        <strain evidence="1">SH1</strain>
    </source>
</reference>
<dbReference type="Proteomes" id="UP000783686">
    <property type="component" value="Unassembled WGS sequence"/>
</dbReference>
<keyword evidence="2" id="KW-1185">Reference proteome</keyword>